<proteinExistence type="predicted"/>
<dbReference type="InterPro" id="IPR001753">
    <property type="entry name" value="Enoyl-CoA_hydra/iso"/>
</dbReference>
<accession>A0A7J4CYF0</accession>
<sequence length="300" mass="32215">AEFHSKMNSMDPLIMEALSEAADQCESGNYSGVVIGNDGSNFSAGANLGLSSFVANVGAWEEAEKFVFGGQMAFMMLKHGDFPVVGASSGLAIGGGCEVLLACDAVQAHSESYIGLVEVGVGLVPAWGGCKEMITRWNNDPKQPRGPMATIMKIFQNIGTAKVATSAQEAKELHFLRQEDEITMNRARVLYEAKSKCLEMVENYEAPLPNEHFLPGPSGKAALDLAVDDLVKAGHATPHDVIVTKELSHILSGGDTDPTDTVSDDKILEMEKTSIIKLMKTEGTMDRVEHMLTTGKPLRN</sequence>
<dbReference type="PANTHER" id="PTHR11941:SF54">
    <property type="entry name" value="ENOYL-COA HYDRATASE, MITOCHONDRIAL"/>
    <property type="match status" value="1"/>
</dbReference>
<dbReference type="Pfam" id="PF00378">
    <property type="entry name" value="ECH_1"/>
    <property type="match status" value="1"/>
</dbReference>
<evidence type="ECO:0000313" key="2">
    <source>
        <dbReference type="Proteomes" id="UP000589132"/>
    </source>
</evidence>
<dbReference type="Gene3D" id="3.90.226.10">
    <property type="entry name" value="2-enoyl-CoA Hydratase, Chain A, domain 1"/>
    <property type="match status" value="1"/>
</dbReference>
<protein>
    <submittedName>
        <fullName evidence="1">Enoyl-CoA hydratase/isomerase family protein</fullName>
    </submittedName>
</protein>
<dbReference type="CDD" id="cd06558">
    <property type="entry name" value="crotonase-like"/>
    <property type="match status" value="1"/>
</dbReference>
<keyword evidence="1" id="KW-0413">Isomerase</keyword>
<dbReference type="GO" id="GO:0006635">
    <property type="term" value="P:fatty acid beta-oxidation"/>
    <property type="evidence" value="ECO:0007669"/>
    <property type="project" value="TreeGrafter"/>
</dbReference>
<dbReference type="PANTHER" id="PTHR11941">
    <property type="entry name" value="ENOYL-COA HYDRATASE-RELATED"/>
    <property type="match status" value="1"/>
</dbReference>
<organism evidence="1 2">
    <name type="scientific">Marine Group III euryarchaeote</name>
    <dbReference type="NCBI Taxonomy" id="2173149"/>
    <lineage>
        <taxon>Archaea</taxon>
        <taxon>Methanobacteriati</taxon>
        <taxon>Thermoplasmatota</taxon>
        <taxon>Thermoplasmata</taxon>
        <taxon>Candidatus Thermoprofundales</taxon>
    </lineage>
</organism>
<dbReference type="InterPro" id="IPR029045">
    <property type="entry name" value="ClpP/crotonase-like_dom_sf"/>
</dbReference>
<dbReference type="GO" id="GO:0016853">
    <property type="term" value="F:isomerase activity"/>
    <property type="evidence" value="ECO:0007669"/>
    <property type="project" value="UniProtKB-KW"/>
</dbReference>
<reference evidence="2" key="1">
    <citation type="journal article" date="2019" name="bioRxiv">
        <title>Genome diversification in globally distributed novel marine Proteobacteria is linked to environmental adaptation.</title>
        <authorList>
            <person name="Zhou Z."/>
            <person name="Tran P.Q."/>
            <person name="Kieft K."/>
            <person name="Anantharaman K."/>
        </authorList>
    </citation>
    <scope>NUCLEOTIDE SEQUENCE [LARGE SCALE GENOMIC DNA]</scope>
</reference>
<dbReference type="EMBL" id="DTTC01000011">
    <property type="protein sequence ID" value="HIA97614.1"/>
    <property type="molecule type" value="Genomic_DNA"/>
</dbReference>
<comment type="caution">
    <text evidence="1">The sequence shown here is derived from an EMBL/GenBank/DDBJ whole genome shotgun (WGS) entry which is preliminary data.</text>
</comment>
<dbReference type="SUPFAM" id="SSF52096">
    <property type="entry name" value="ClpP/crotonase"/>
    <property type="match status" value="1"/>
</dbReference>
<evidence type="ECO:0000313" key="1">
    <source>
        <dbReference type="EMBL" id="HIA97614.1"/>
    </source>
</evidence>
<feature type="non-terminal residue" evidence="1">
    <location>
        <position position="1"/>
    </location>
</feature>
<name>A0A7J4CYF0_9ARCH</name>
<dbReference type="AlphaFoldDB" id="A0A7J4CYF0"/>
<gene>
    <name evidence="1" type="ORF">EYO15_00310</name>
</gene>
<dbReference type="Proteomes" id="UP000589132">
    <property type="component" value="Unassembled WGS sequence"/>
</dbReference>